<comment type="function">
    <text evidence="7">Catalyzes the production of spermidine from putrescine and decarboxylated S-adenosylmethionine (dcSAM). Has a strong preference for putrescine as substrate, and has very low activity towards 1,3-diaminopropane. Has extremely low activity towards spermidine.</text>
</comment>
<comment type="similarity">
    <text evidence="2">Belongs to the spermidine/spermine synthase family.</text>
</comment>
<dbReference type="GO" id="GO:0005829">
    <property type="term" value="C:cytosol"/>
    <property type="evidence" value="ECO:0007669"/>
    <property type="project" value="TreeGrafter"/>
</dbReference>
<dbReference type="PROSITE" id="PS51006">
    <property type="entry name" value="PABS_2"/>
    <property type="match status" value="2"/>
</dbReference>
<evidence type="ECO:0000256" key="5">
    <source>
        <dbReference type="ARBA" id="ARBA00022679"/>
    </source>
</evidence>
<dbReference type="EMBL" id="CACRXK020000233">
    <property type="protein sequence ID" value="CAB3979816.1"/>
    <property type="molecule type" value="Genomic_DNA"/>
</dbReference>
<dbReference type="OrthoDB" id="38125at2759"/>
<dbReference type="PANTHER" id="PTHR11558:SF11">
    <property type="entry name" value="SPERMIDINE SYNTHASE"/>
    <property type="match status" value="1"/>
</dbReference>
<dbReference type="AlphaFoldDB" id="A0A6S7FVI5"/>
<gene>
    <name evidence="12" type="ORF">PACLA_8A009805</name>
</gene>
<comment type="subunit">
    <text evidence="3">Homodimer or homotetramer.</text>
</comment>
<evidence type="ECO:0000256" key="2">
    <source>
        <dbReference type="ARBA" id="ARBA00007867"/>
    </source>
</evidence>
<dbReference type="Pfam" id="PF17284">
    <property type="entry name" value="Spermine_synt_N"/>
    <property type="match status" value="2"/>
</dbReference>
<reference evidence="12" key="1">
    <citation type="submission" date="2020-04" db="EMBL/GenBank/DDBJ databases">
        <authorList>
            <person name="Alioto T."/>
            <person name="Alioto T."/>
            <person name="Gomez Garrido J."/>
        </authorList>
    </citation>
    <scope>NUCLEOTIDE SEQUENCE</scope>
    <source>
        <strain evidence="12">A484AB</strain>
    </source>
</reference>
<dbReference type="GO" id="GO:0008295">
    <property type="term" value="P:spermidine biosynthetic process"/>
    <property type="evidence" value="ECO:0007669"/>
    <property type="project" value="TreeGrafter"/>
</dbReference>
<dbReference type="NCBIfam" id="NF002010">
    <property type="entry name" value="PRK00811.1"/>
    <property type="match status" value="1"/>
</dbReference>
<evidence type="ECO:0000313" key="13">
    <source>
        <dbReference type="Proteomes" id="UP001152795"/>
    </source>
</evidence>
<organism evidence="12 13">
    <name type="scientific">Paramuricea clavata</name>
    <name type="common">Red gorgonian</name>
    <name type="synonym">Violescent sea-whip</name>
    <dbReference type="NCBI Taxonomy" id="317549"/>
    <lineage>
        <taxon>Eukaryota</taxon>
        <taxon>Metazoa</taxon>
        <taxon>Cnidaria</taxon>
        <taxon>Anthozoa</taxon>
        <taxon>Octocorallia</taxon>
        <taxon>Malacalcyonacea</taxon>
        <taxon>Plexauridae</taxon>
        <taxon>Paramuricea</taxon>
    </lineage>
</organism>
<comment type="catalytic activity">
    <reaction evidence="6">
        <text>S-adenosyl 3-(methylsulfanyl)propylamine + putrescine = S-methyl-5'-thioadenosine + spermidine + H(+)</text>
        <dbReference type="Rhea" id="RHEA:12721"/>
        <dbReference type="ChEBI" id="CHEBI:15378"/>
        <dbReference type="ChEBI" id="CHEBI:17509"/>
        <dbReference type="ChEBI" id="CHEBI:57443"/>
        <dbReference type="ChEBI" id="CHEBI:57834"/>
        <dbReference type="ChEBI" id="CHEBI:326268"/>
        <dbReference type="EC" id="2.5.1.16"/>
    </reaction>
</comment>
<dbReference type="HAMAP" id="MF_00198">
    <property type="entry name" value="Spermidine_synth"/>
    <property type="match status" value="2"/>
</dbReference>
<dbReference type="Gene3D" id="3.40.50.150">
    <property type="entry name" value="Vaccinia Virus protein VP39"/>
    <property type="match status" value="2"/>
</dbReference>
<dbReference type="NCBIfam" id="TIGR00417">
    <property type="entry name" value="speE"/>
    <property type="match status" value="1"/>
</dbReference>
<dbReference type="InterPro" id="IPR030374">
    <property type="entry name" value="PABS"/>
</dbReference>
<comment type="pathway">
    <text evidence="1">Amine and polyamine biosynthesis; spermidine biosynthesis; spermidine from putrescine: step 1/1.</text>
</comment>
<dbReference type="Gene3D" id="2.30.140.10">
    <property type="entry name" value="Spermidine synthase, tetramerisation domain"/>
    <property type="match status" value="2"/>
</dbReference>
<dbReference type="Pfam" id="PF01564">
    <property type="entry name" value="Spermine_synth"/>
    <property type="match status" value="2"/>
</dbReference>
<evidence type="ECO:0000256" key="4">
    <source>
        <dbReference type="ARBA" id="ARBA00012455"/>
    </source>
</evidence>
<evidence type="ECO:0000256" key="8">
    <source>
        <dbReference type="ARBA" id="ARBA00072554"/>
    </source>
</evidence>
<dbReference type="CDD" id="cd02440">
    <property type="entry name" value="AdoMet_MTases"/>
    <property type="match status" value="1"/>
</dbReference>
<feature type="active site" description="Proton acceptor" evidence="10">
    <location>
        <position position="161"/>
    </location>
</feature>
<comment type="caution">
    <text evidence="12">The sequence shown here is derived from an EMBL/GenBank/DDBJ whole genome shotgun (WGS) entry which is preliminary data.</text>
</comment>
<protein>
    <recommendedName>
        <fullName evidence="8">Spermidine synthase</fullName>
        <ecNumber evidence="4">2.5.1.16</ecNumber>
    </recommendedName>
    <alternativeName>
        <fullName evidence="9">Putrescine aminopropyltransferase</fullName>
    </alternativeName>
</protein>
<evidence type="ECO:0000256" key="10">
    <source>
        <dbReference type="PROSITE-ProRule" id="PRU00354"/>
    </source>
</evidence>
<evidence type="ECO:0000256" key="6">
    <source>
        <dbReference type="ARBA" id="ARBA00049307"/>
    </source>
</evidence>
<evidence type="ECO:0000259" key="11">
    <source>
        <dbReference type="PROSITE" id="PS51006"/>
    </source>
</evidence>
<evidence type="ECO:0000256" key="3">
    <source>
        <dbReference type="ARBA" id="ARBA00011774"/>
    </source>
</evidence>
<dbReference type="FunFam" id="2.30.140.10:FF:000001">
    <property type="entry name" value="SPE3p Spermidine synthase"/>
    <property type="match status" value="1"/>
</dbReference>
<dbReference type="FunFam" id="3.40.50.150:FF:000013">
    <property type="entry name" value="Spermidine synthase"/>
    <property type="match status" value="1"/>
</dbReference>
<dbReference type="InterPro" id="IPR037163">
    <property type="entry name" value="Spermidine_synt_N_sf"/>
</dbReference>
<evidence type="ECO:0000256" key="7">
    <source>
        <dbReference type="ARBA" id="ARBA00053963"/>
    </source>
</evidence>
<dbReference type="EC" id="2.5.1.16" evidence="4"/>
<sequence length="573" mass="65014">MAKVENGWFAEISDLWYGQAMSFEVNKVLCHKKSQYQDILMFESKSHGNVLVLDSCVQCTDRDEFSYQEMITYLPLNSHPNPRKVLVIGAGDGGVIREIAKHPCVESIVQCEIDEEVVNMSKKYLPNMSCGYNSAKHTLHVGCGKEFMKKHQGEFDVIITDSSDPVGPAASLFEKEYYELMKSALKSDGILCSQGECPWLDNVFIKNMMKFCSPLFPVVGYAYTNVPTYPCGQIGFLMCSRSPETKFDQPLRRFSSEQLTSLNLKFYNSEMHTAAFALPQFFEKKNKEYDKTGSSEDSDWFWEKRKIAPGQSFGLIKEDIHFHKKINNQDILVFNSYVYGNVLVVDDVIQRTECDQALYDESLAHLALSCHPDPKKVLIIGGLSGGIINEVSRYQSVEEIVQCEASQALLDISKKYFDQTSTGYENPKLRELYIGTYMEYIKTHPVEYDVIITVPAETFLQPNTSDALKSALKPNGIVISQLPSFWLELDAIHSLFKYNKTSFSTVKLAYSCIPTPPFGQTTFMLRSLNPATCFETPVQQLSDEEHSQLYFYNSKVHSACFALPEFVRKVIDS</sequence>
<accession>A0A6S7FVI5</accession>
<proteinExistence type="inferred from homology"/>
<dbReference type="GO" id="GO:0004766">
    <property type="term" value="F:spermidine synthase activity"/>
    <property type="evidence" value="ECO:0007669"/>
    <property type="project" value="UniProtKB-EC"/>
</dbReference>
<dbReference type="InterPro" id="IPR029063">
    <property type="entry name" value="SAM-dependent_MTases_sf"/>
</dbReference>
<comment type="caution">
    <text evidence="10">Lacks conserved residue(s) required for the propagation of feature annotation.</text>
</comment>
<name>A0A6S7FVI5_PARCT</name>
<keyword evidence="10" id="KW-0620">Polyamine biosynthesis</keyword>
<feature type="domain" description="PABS" evidence="11">
    <location>
        <begin position="300"/>
        <end position="528"/>
    </location>
</feature>
<evidence type="ECO:0000313" key="12">
    <source>
        <dbReference type="EMBL" id="CAB3979816.1"/>
    </source>
</evidence>
<feature type="domain" description="PABS" evidence="11">
    <location>
        <begin position="6"/>
        <end position="241"/>
    </location>
</feature>
<keyword evidence="13" id="KW-1185">Reference proteome</keyword>
<dbReference type="Proteomes" id="UP001152795">
    <property type="component" value="Unassembled WGS sequence"/>
</dbReference>
<dbReference type="InterPro" id="IPR001045">
    <property type="entry name" value="Spermi_synthase"/>
</dbReference>
<dbReference type="PANTHER" id="PTHR11558">
    <property type="entry name" value="SPERMIDINE/SPERMINE SYNTHASE"/>
    <property type="match status" value="1"/>
</dbReference>
<dbReference type="InterPro" id="IPR035246">
    <property type="entry name" value="Spermidine_synt_N"/>
</dbReference>
<dbReference type="SUPFAM" id="SSF53335">
    <property type="entry name" value="S-adenosyl-L-methionine-dependent methyltransferases"/>
    <property type="match status" value="2"/>
</dbReference>
<evidence type="ECO:0000256" key="1">
    <source>
        <dbReference type="ARBA" id="ARBA00005123"/>
    </source>
</evidence>
<evidence type="ECO:0000256" key="9">
    <source>
        <dbReference type="ARBA" id="ARBA00082964"/>
    </source>
</evidence>
<keyword evidence="5 10" id="KW-0808">Transferase</keyword>